<keyword evidence="3" id="KW-1185">Reference proteome</keyword>
<dbReference type="GO" id="GO:0006508">
    <property type="term" value="P:proteolysis"/>
    <property type="evidence" value="ECO:0007669"/>
    <property type="project" value="InterPro"/>
</dbReference>
<sequence length="225" mass="25340">MKILRNSIWAVLVLSASAHSLEFYPARGQFSVPVKSLKEIQFGDVYRQQYDFSCGSAALASLLTYHYETPSNEQDIFEKMFEKGDKALIEQRGFSLLDMKNYLASIGYRADGFQIGLEKMQKIGVPGITLVNFDGYMHFVVIKGINSDSVIIGDPSRGTITLSYERFKHHYEGVTLLIRNRADVGKEHFITSDEFALYTPSPIEVGVRRESLGVFSTTLPEPGEY</sequence>
<dbReference type="CDD" id="cd02423">
    <property type="entry name" value="Peptidase_C39G"/>
    <property type="match status" value="1"/>
</dbReference>
<dbReference type="OrthoDB" id="13401at2"/>
<gene>
    <name evidence="2" type="ORF">AKJ31_18370</name>
</gene>
<proteinExistence type="predicted"/>
<feature type="domain" description="Peptidase C39" evidence="1">
    <location>
        <begin position="48"/>
        <end position="178"/>
    </location>
</feature>
<reference evidence="3" key="1">
    <citation type="submission" date="2015-08" db="EMBL/GenBank/DDBJ databases">
        <title>Vibrio galatheae sp. nov., a novel member of the Vibrionaceae family isolated from the Solomon Islands.</title>
        <authorList>
            <person name="Giubergia S."/>
            <person name="Machado H."/>
            <person name="Mateiu R.V."/>
            <person name="Gram L."/>
        </authorList>
    </citation>
    <scope>NUCLEOTIDE SEQUENCE [LARGE SCALE GENOMIC DNA]</scope>
    <source>
        <strain evidence="3">DSM 19134</strain>
    </source>
</reference>
<dbReference type="GO" id="GO:0005524">
    <property type="term" value="F:ATP binding"/>
    <property type="evidence" value="ECO:0007669"/>
    <property type="project" value="InterPro"/>
</dbReference>
<comment type="caution">
    <text evidence="2">The sequence shown here is derived from an EMBL/GenBank/DDBJ whole genome shotgun (WGS) entry which is preliminary data.</text>
</comment>
<dbReference type="Gene3D" id="3.90.70.10">
    <property type="entry name" value="Cysteine proteinases"/>
    <property type="match status" value="1"/>
</dbReference>
<dbReference type="Proteomes" id="UP000037530">
    <property type="component" value="Unassembled WGS sequence"/>
</dbReference>
<organism evidence="2 3">
    <name type="scientific">Vibrio hepatarius</name>
    <dbReference type="NCBI Taxonomy" id="171383"/>
    <lineage>
        <taxon>Bacteria</taxon>
        <taxon>Pseudomonadati</taxon>
        <taxon>Pseudomonadota</taxon>
        <taxon>Gammaproteobacteria</taxon>
        <taxon>Vibrionales</taxon>
        <taxon>Vibrionaceae</taxon>
        <taxon>Vibrio</taxon>
        <taxon>Vibrio oreintalis group</taxon>
    </lineage>
</organism>
<dbReference type="Pfam" id="PF03412">
    <property type="entry name" value="Peptidase_C39"/>
    <property type="match status" value="1"/>
</dbReference>
<accession>A0A0M0HVH5</accession>
<evidence type="ECO:0000313" key="2">
    <source>
        <dbReference type="EMBL" id="KOO06065.1"/>
    </source>
</evidence>
<dbReference type="AlphaFoldDB" id="A0A0M0HVH5"/>
<dbReference type="RefSeq" id="WP_053410537.1">
    <property type="nucleotide sequence ID" value="NZ_DAIPHI010000172.1"/>
</dbReference>
<dbReference type="PATRIC" id="fig|171383.3.peg.3755"/>
<dbReference type="GO" id="GO:0016020">
    <property type="term" value="C:membrane"/>
    <property type="evidence" value="ECO:0007669"/>
    <property type="project" value="InterPro"/>
</dbReference>
<evidence type="ECO:0000313" key="3">
    <source>
        <dbReference type="Proteomes" id="UP000037530"/>
    </source>
</evidence>
<name>A0A0M0HVH5_9VIBR</name>
<evidence type="ECO:0000259" key="1">
    <source>
        <dbReference type="PROSITE" id="PS50990"/>
    </source>
</evidence>
<dbReference type="EMBL" id="LHPI01000020">
    <property type="protein sequence ID" value="KOO06065.1"/>
    <property type="molecule type" value="Genomic_DNA"/>
</dbReference>
<dbReference type="InterPro" id="IPR005074">
    <property type="entry name" value="Peptidase_C39"/>
</dbReference>
<dbReference type="STRING" id="171383.AKJ31_18370"/>
<dbReference type="GO" id="GO:0008233">
    <property type="term" value="F:peptidase activity"/>
    <property type="evidence" value="ECO:0007669"/>
    <property type="project" value="InterPro"/>
</dbReference>
<dbReference type="PROSITE" id="PS50990">
    <property type="entry name" value="PEPTIDASE_C39"/>
    <property type="match status" value="1"/>
</dbReference>
<protein>
    <submittedName>
        <fullName evidence="2">Bacteriocin resistance protein</fullName>
    </submittedName>
</protein>